<evidence type="ECO:0000313" key="1">
    <source>
        <dbReference type="EMBL" id="KAG9241581.1"/>
    </source>
</evidence>
<name>A0A9P7YXJ5_9HELO</name>
<sequence>MPNWKTYEASTRLLSAIIAAHPGLKLNYDEIARYLGGGFNKKSVWSRFTQLNRHAACVKEIVDNSRGDPFPLLFDDRNYAKVHTESEVEEIVRYYGENDLNKKGIQNAMFRVYNPIIAELKAAADGPGINISFS</sequence>
<dbReference type="OrthoDB" id="4828117at2759"/>
<keyword evidence="2" id="KW-1185">Reference proteome</keyword>
<gene>
    <name evidence="1" type="ORF">BJ878DRAFT_545099</name>
</gene>
<comment type="caution">
    <text evidence="1">The sequence shown here is derived from an EMBL/GenBank/DDBJ whole genome shotgun (WGS) entry which is preliminary data.</text>
</comment>
<protein>
    <submittedName>
        <fullName evidence="1">Uncharacterized protein</fullName>
    </submittedName>
</protein>
<reference evidence="1" key="1">
    <citation type="journal article" date="2021" name="IMA Fungus">
        <title>Genomic characterization of three marine fungi, including Emericellopsis atlantica sp. nov. with signatures of a generalist lifestyle and marine biomass degradation.</title>
        <authorList>
            <person name="Hagestad O.C."/>
            <person name="Hou L."/>
            <person name="Andersen J.H."/>
            <person name="Hansen E.H."/>
            <person name="Altermark B."/>
            <person name="Li C."/>
            <person name="Kuhnert E."/>
            <person name="Cox R.J."/>
            <person name="Crous P.W."/>
            <person name="Spatafora J.W."/>
            <person name="Lail K."/>
            <person name="Amirebrahimi M."/>
            <person name="Lipzen A."/>
            <person name="Pangilinan J."/>
            <person name="Andreopoulos W."/>
            <person name="Hayes R.D."/>
            <person name="Ng V."/>
            <person name="Grigoriev I.V."/>
            <person name="Jackson S.A."/>
            <person name="Sutton T.D.S."/>
            <person name="Dobson A.D.W."/>
            <person name="Rama T."/>
        </authorList>
    </citation>
    <scope>NUCLEOTIDE SEQUENCE</scope>
    <source>
        <strain evidence="1">TRa3180A</strain>
    </source>
</reference>
<dbReference type="AlphaFoldDB" id="A0A9P7YXJ5"/>
<organism evidence="1 2">
    <name type="scientific">Calycina marina</name>
    <dbReference type="NCBI Taxonomy" id="1763456"/>
    <lineage>
        <taxon>Eukaryota</taxon>
        <taxon>Fungi</taxon>
        <taxon>Dikarya</taxon>
        <taxon>Ascomycota</taxon>
        <taxon>Pezizomycotina</taxon>
        <taxon>Leotiomycetes</taxon>
        <taxon>Helotiales</taxon>
        <taxon>Pezizellaceae</taxon>
        <taxon>Calycina</taxon>
    </lineage>
</organism>
<proteinExistence type="predicted"/>
<dbReference type="EMBL" id="MU254189">
    <property type="protein sequence ID" value="KAG9241581.1"/>
    <property type="molecule type" value="Genomic_DNA"/>
</dbReference>
<evidence type="ECO:0000313" key="2">
    <source>
        <dbReference type="Proteomes" id="UP000887226"/>
    </source>
</evidence>
<dbReference type="Proteomes" id="UP000887226">
    <property type="component" value="Unassembled WGS sequence"/>
</dbReference>
<accession>A0A9P7YXJ5</accession>